<sequence length="290" mass="30415">MPVLTYGRSPDLPALFAKAVVTGRFGGGAVPPTTAQRRGVAVDLDHLVDYAHLLGFTVGSALPVTYPHVLAFPLQVALMARRDFPFPLVGLVHVENVVTWTRPLAPTEPLDLAVSAGNLRPHRRGRLVDLVAEVSVAGEPVWRGVSSYLARGEGDPTAPTGDEPDPTAVAAVAARPDGARWRFGEDAGRRYGAVSGDVNPIHLHALTARPLGFPSAIAHGMATYGRVVASLGRLVPPAGTSHVWFRRPVRLPSTTLLKAAPDGSLAVLLSARPGSDGAPVEHLVVATTPA</sequence>
<dbReference type="AlphaFoldDB" id="A0A542E5D1"/>
<dbReference type="PANTHER" id="PTHR43841:SF1">
    <property type="entry name" value="3-HYDROXYACYL-THIOESTER DEHYDRATASE X"/>
    <property type="match status" value="1"/>
</dbReference>
<dbReference type="OrthoDB" id="9774179at2"/>
<protein>
    <submittedName>
        <fullName evidence="3">MaoC dehydratase-like protein</fullName>
    </submittedName>
</protein>
<name>A0A542E5D1_9MICO</name>
<dbReference type="PANTHER" id="PTHR43841">
    <property type="entry name" value="3-HYDROXYACYL-THIOESTER DEHYDRATASE HTDX-RELATED"/>
    <property type="match status" value="1"/>
</dbReference>
<dbReference type="RefSeq" id="WP_141849697.1">
    <property type="nucleotide sequence ID" value="NZ_BAAAPR010000012.1"/>
</dbReference>
<accession>A0A542E5D1</accession>
<dbReference type="EMBL" id="VFMN01000001">
    <property type="protein sequence ID" value="TQJ10479.1"/>
    <property type="molecule type" value="Genomic_DNA"/>
</dbReference>
<dbReference type="InterPro" id="IPR002539">
    <property type="entry name" value="MaoC-like_dom"/>
</dbReference>
<evidence type="ECO:0000256" key="1">
    <source>
        <dbReference type="ARBA" id="ARBA00005254"/>
    </source>
</evidence>
<proteinExistence type="inferred from homology"/>
<feature type="domain" description="MaoC-like" evidence="2">
    <location>
        <begin position="185"/>
        <end position="255"/>
    </location>
</feature>
<evidence type="ECO:0000259" key="2">
    <source>
        <dbReference type="Pfam" id="PF01575"/>
    </source>
</evidence>
<evidence type="ECO:0000313" key="3">
    <source>
        <dbReference type="EMBL" id="TQJ10479.1"/>
    </source>
</evidence>
<dbReference type="Proteomes" id="UP000317893">
    <property type="component" value="Unassembled WGS sequence"/>
</dbReference>
<dbReference type="SUPFAM" id="SSF54637">
    <property type="entry name" value="Thioesterase/thiol ester dehydrase-isomerase"/>
    <property type="match status" value="2"/>
</dbReference>
<organism evidence="3 4">
    <name type="scientific">Lapillicoccus jejuensis</name>
    <dbReference type="NCBI Taxonomy" id="402171"/>
    <lineage>
        <taxon>Bacteria</taxon>
        <taxon>Bacillati</taxon>
        <taxon>Actinomycetota</taxon>
        <taxon>Actinomycetes</taxon>
        <taxon>Micrococcales</taxon>
        <taxon>Intrasporangiaceae</taxon>
        <taxon>Lapillicoccus</taxon>
    </lineage>
</organism>
<keyword evidence="4" id="KW-1185">Reference proteome</keyword>
<reference evidence="3 4" key="1">
    <citation type="submission" date="2019-06" db="EMBL/GenBank/DDBJ databases">
        <title>Sequencing the genomes of 1000 actinobacteria strains.</title>
        <authorList>
            <person name="Klenk H.-P."/>
        </authorList>
    </citation>
    <scope>NUCLEOTIDE SEQUENCE [LARGE SCALE GENOMIC DNA]</scope>
    <source>
        <strain evidence="3 4">DSM 18607</strain>
    </source>
</reference>
<evidence type="ECO:0000313" key="4">
    <source>
        <dbReference type="Proteomes" id="UP000317893"/>
    </source>
</evidence>
<dbReference type="Pfam" id="PF01575">
    <property type="entry name" value="MaoC_dehydratas"/>
    <property type="match status" value="1"/>
</dbReference>
<comment type="caution">
    <text evidence="3">The sequence shown here is derived from an EMBL/GenBank/DDBJ whole genome shotgun (WGS) entry which is preliminary data.</text>
</comment>
<dbReference type="Gene3D" id="3.10.129.10">
    <property type="entry name" value="Hotdog Thioesterase"/>
    <property type="match status" value="1"/>
</dbReference>
<dbReference type="InterPro" id="IPR029069">
    <property type="entry name" value="HotDog_dom_sf"/>
</dbReference>
<comment type="similarity">
    <text evidence="1">Belongs to the enoyl-CoA hydratase/isomerase family.</text>
</comment>
<gene>
    <name evidence="3" type="ORF">FB458_3603</name>
</gene>